<proteinExistence type="predicted"/>
<accession>A0A0P7ADG9</accession>
<dbReference type="AlphaFoldDB" id="A0A0P7ADG9"/>
<gene>
    <name evidence="1" type="ORF">I595_2529</name>
</gene>
<comment type="caution">
    <text evidence="1">The sequence shown here is derived from an EMBL/GenBank/DDBJ whole genome shotgun (WGS) entry which is preliminary data.</text>
</comment>
<protein>
    <submittedName>
        <fullName evidence="1">Uncharacterized protein</fullName>
    </submittedName>
</protein>
<dbReference type="EMBL" id="LDJX01000005">
    <property type="protein sequence ID" value="KPM31264.1"/>
    <property type="molecule type" value="Genomic_DNA"/>
</dbReference>
<dbReference type="PROSITE" id="PS51257">
    <property type="entry name" value="PROKAR_LIPOPROTEIN"/>
    <property type="match status" value="1"/>
</dbReference>
<name>A0A0P7ADG9_9FLAO</name>
<dbReference type="STRING" id="1300341.I595_2529"/>
<organism evidence="1 2">
    <name type="scientific">Croceitalea dokdonensis DOKDO 023</name>
    <dbReference type="NCBI Taxonomy" id="1300341"/>
    <lineage>
        <taxon>Bacteria</taxon>
        <taxon>Pseudomonadati</taxon>
        <taxon>Bacteroidota</taxon>
        <taxon>Flavobacteriia</taxon>
        <taxon>Flavobacteriales</taxon>
        <taxon>Flavobacteriaceae</taxon>
        <taxon>Croceitalea</taxon>
    </lineage>
</organism>
<reference evidence="1 2" key="1">
    <citation type="submission" date="2015-09" db="EMBL/GenBank/DDBJ databases">
        <title>Genome sequence of the marine flavobacterium Croceitalea dokdonensis DOKDO 023 that contains proton- and sodium-pumping rhodopsins.</title>
        <authorList>
            <person name="Kwon S.-K."/>
            <person name="Lee H.K."/>
            <person name="Kwak M.-J."/>
            <person name="Kim J.F."/>
        </authorList>
    </citation>
    <scope>NUCLEOTIDE SEQUENCE [LARGE SCALE GENOMIC DNA]</scope>
    <source>
        <strain evidence="1 2">DOKDO 023</strain>
    </source>
</reference>
<keyword evidence="2" id="KW-1185">Reference proteome</keyword>
<evidence type="ECO:0000313" key="1">
    <source>
        <dbReference type="EMBL" id="KPM31264.1"/>
    </source>
</evidence>
<dbReference type="RefSeq" id="WP_157449732.1">
    <property type="nucleotide sequence ID" value="NZ_LDJX01000005.1"/>
</dbReference>
<evidence type="ECO:0000313" key="2">
    <source>
        <dbReference type="Proteomes" id="UP000050280"/>
    </source>
</evidence>
<sequence>MNKFLGSIGLLAILILASCETTEVADEESLFEIATEGEEEKPDDKPEN</sequence>
<dbReference type="Proteomes" id="UP000050280">
    <property type="component" value="Unassembled WGS sequence"/>
</dbReference>